<dbReference type="GO" id="GO:0003824">
    <property type="term" value="F:catalytic activity"/>
    <property type="evidence" value="ECO:0007669"/>
    <property type="project" value="UniProtKB-KW"/>
</dbReference>
<evidence type="ECO:0000259" key="3">
    <source>
        <dbReference type="Pfam" id="PF17921"/>
    </source>
</evidence>
<dbReference type="Proteomes" id="UP001374535">
    <property type="component" value="Chromosome 2"/>
</dbReference>
<name>A0AAQ3S8N6_VIGMU</name>
<dbReference type="Gene3D" id="1.10.340.70">
    <property type="match status" value="1"/>
</dbReference>
<dbReference type="InterPro" id="IPR050951">
    <property type="entry name" value="Retrovirus_Pol_polyprotein"/>
</dbReference>
<evidence type="ECO:0000256" key="1">
    <source>
        <dbReference type="ARBA" id="ARBA00023268"/>
    </source>
</evidence>
<dbReference type="Gene3D" id="3.30.70.270">
    <property type="match status" value="1"/>
</dbReference>
<evidence type="ECO:0000259" key="2">
    <source>
        <dbReference type="Pfam" id="PF17919"/>
    </source>
</evidence>
<dbReference type="Gene3D" id="3.10.20.370">
    <property type="match status" value="1"/>
</dbReference>
<reference evidence="4 5" key="1">
    <citation type="journal article" date="2023" name="Life. Sci Alliance">
        <title>Evolutionary insights into 3D genome organization and epigenetic landscape of Vigna mungo.</title>
        <authorList>
            <person name="Junaid A."/>
            <person name="Singh B."/>
            <person name="Bhatia S."/>
        </authorList>
    </citation>
    <scope>NUCLEOTIDE SEQUENCE [LARGE SCALE GENOMIC DNA]</scope>
    <source>
        <strain evidence="4">Urdbean</strain>
    </source>
</reference>
<dbReference type="AlphaFoldDB" id="A0AAQ3S8N6"/>
<dbReference type="Pfam" id="PF17921">
    <property type="entry name" value="Integrase_H2C2"/>
    <property type="match status" value="1"/>
</dbReference>
<protein>
    <submittedName>
        <fullName evidence="4">Uncharacterized protein</fullName>
    </submittedName>
</protein>
<accession>A0AAQ3S8N6</accession>
<gene>
    <name evidence="4" type="ORF">V8G54_008894</name>
</gene>
<dbReference type="InterPro" id="IPR043502">
    <property type="entry name" value="DNA/RNA_pol_sf"/>
</dbReference>
<dbReference type="CDD" id="cd09274">
    <property type="entry name" value="RNase_HI_RT_Ty3"/>
    <property type="match status" value="1"/>
</dbReference>
<evidence type="ECO:0000313" key="4">
    <source>
        <dbReference type="EMBL" id="WVZ21572.1"/>
    </source>
</evidence>
<keyword evidence="5" id="KW-1185">Reference proteome</keyword>
<dbReference type="Pfam" id="PF17919">
    <property type="entry name" value="RT_RNaseH_2"/>
    <property type="match status" value="1"/>
</dbReference>
<proteinExistence type="predicted"/>
<dbReference type="PANTHER" id="PTHR37984">
    <property type="entry name" value="PROTEIN CBG26694"/>
    <property type="match status" value="1"/>
</dbReference>
<feature type="domain" description="Reverse transcriptase/retrotransposon-derived protein RNase H-like" evidence="2">
    <location>
        <begin position="25"/>
        <end position="119"/>
    </location>
</feature>
<organism evidence="4 5">
    <name type="scientific">Vigna mungo</name>
    <name type="common">Black gram</name>
    <name type="synonym">Phaseolus mungo</name>
    <dbReference type="NCBI Taxonomy" id="3915"/>
    <lineage>
        <taxon>Eukaryota</taxon>
        <taxon>Viridiplantae</taxon>
        <taxon>Streptophyta</taxon>
        <taxon>Embryophyta</taxon>
        <taxon>Tracheophyta</taxon>
        <taxon>Spermatophyta</taxon>
        <taxon>Magnoliopsida</taxon>
        <taxon>eudicotyledons</taxon>
        <taxon>Gunneridae</taxon>
        <taxon>Pentapetalae</taxon>
        <taxon>rosids</taxon>
        <taxon>fabids</taxon>
        <taxon>Fabales</taxon>
        <taxon>Fabaceae</taxon>
        <taxon>Papilionoideae</taxon>
        <taxon>50 kb inversion clade</taxon>
        <taxon>NPAAA clade</taxon>
        <taxon>indigoferoid/millettioid clade</taxon>
        <taxon>Phaseoleae</taxon>
        <taxon>Vigna</taxon>
    </lineage>
</organism>
<dbReference type="InterPro" id="IPR041577">
    <property type="entry name" value="RT_RNaseH_2"/>
</dbReference>
<feature type="domain" description="Integrase zinc-binding" evidence="3">
    <location>
        <begin position="243"/>
        <end position="296"/>
    </location>
</feature>
<evidence type="ECO:0000313" key="5">
    <source>
        <dbReference type="Proteomes" id="UP001374535"/>
    </source>
</evidence>
<sequence length="431" mass="50151">MRFVKDYGKIVKPLTKLRKKGEYSWTEQAEEAMSRLKKVVTSAPMLVLPDFDQTLHIEFDASGGGVGPVLTQGRRPIAYFSKALSEGSLNKSNYEKELMALVMAIQHWRPYLLRQRFVVHTDQRSLQYLLEQRITTYNQQNWLAKLLGYDFEIVYKARNTNRASNALSRRMEDQGKGEKELRVVARPYWQDFGDILKEVEEDEYLRKVVEDIKKNLDSHPPFTMENERLHYKGRLVISTQSAWIPKLLVEFHLTQTWGHSGVYRTYRRVDQSLYWVGMKKVVTDYVTGCLVCQQHKYLLSFPQGLLQPLPIPNVVREEASMDIIVKLPRLNGFDAMLVVVGRLSKYDHFVPLKHPYLARTIVEVFIKEVVRLHGVATENRDGTTIQKRKLFWKRDFGVATIVYYGKLRKNHKKIRQGPRKSKILGSGVGYV</sequence>
<dbReference type="SUPFAM" id="SSF56672">
    <property type="entry name" value="DNA/RNA polymerases"/>
    <property type="match status" value="1"/>
</dbReference>
<dbReference type="InterPro" id="IPR043128">
    <property type="entry name" value="Rev_trsase/Diguanyl_cyclase"/>
</dbReference>
<dbReference type="EMBL" id="CP144699">
    <property type="protein sequence ID" value="WVZ21572.1"/>
    <property type="molecule type" value="Genomic_DNA"/>
</dbReference>
<dbReference type="InterPro" id="IPR041588">
    <property type="entry name" value="Integrase_H2C2"/>
</dbReference>
<dbReference type="PANTHER" id="PTHR37984:SF5">
    <property type="entry name" value="PROTEIN NYNRIN-LIKE"/>
    <property type="match status" value="1"/>
</dbReference>
<keyword evidence="1" id="KW-0511">Multifunctional enzyme</keyword>